<dbReference type="InterPro" id="IPR025110">
    <property type="entry name" value="AMP-bd_C"/>
</dbReference>
<dbReference type="Pfam" id="PF13193">
    <property type="entry name" value="AMP-binding_C"/>
    <property type="match status" value="1"/>
</dbReference>
<dbReference type="InterPro" id="IPR050237">
    <property type="entry name" value="ATP-dep_AMP-bd_enzyme"/>
</dbReference>
<dbReference type="Gene3D" id="3.40.50.980">
    <property type="match status" value="2"/>
</dbReference>
<comment type="caution">
    <text evidence="3">The sequence shown here is derived from an EMBL/GenBank/DDBJ whole genome shotgun (WGS) entry which is preliminary data.</text>
</comment>
<dbReference type="InterPro" id="IPR000873">
    <property type="entry name" value="AMP-dep_synth/lig_dom"/>
</dbReference>
<dbReference type="Gene3D" id="2.30.38.10">
    <property type="entry name" value="Luciferase, Domain 3"/>
    <property type="match status" value="1"/>
</dbReference>
<keyword evidence="4" id="KW-1185">Reference proteome</keyword>
<feature type="domain" description="AMP-dependent synthetase/ligase" evidence="1">
    <location>
        <begin position="44"/>
        <end position="406"/>
    </location>
</feature>
<dbReference type="PANTHER" id="PTHR43767">
    <property type="entry name" value="LONG-CHAIN-FATTY-ACID--COA LIGASE"/>
    <property type="match status" value="1"/>
</dbReference>
<evidence type="ECO:0000313" key="3">
    <source>
        <dbReference type="EMBL" id="MEQ3552968.1"/>
    </source>
</evidence>
<evidence type="ECO:0000313" key="4">
    <source>
        <dbReference type="Proteomes" id="UP001494902"/>
    </source>
</evidence>
<evidence type="ECO:0000259" key="2">
    <source>
        <dbReference type="Pfam" id="PF13193"/>
    </source>
</evidence>
<proteinExistence type="predicted"/>
<dbReference type="Gene3D" id="3.30.300.30">
    <property type="match status" value="1"/>
</dbReference>
<gene>
    <name evidence="3" type="ORF">WIS52_21085</name>
</gene>
<accession>A0ABV1KET6</accession>
<dbReference type="PANTHER" id="PTHR43767:SF1">
    <property type="entry name" value="NONRIBOSOMAL PEPTIDE SYNTHASE PES1 (EUROFUNG)-RELATED"/>
    <property type="match status" value="1"/>
</dbReference>
<evidence type="ECO:0000259" key="1">
    <source>
        <dbReference type="Pfam" id="PF00501"/>
    </source>
</evidence>
<dbReference type="SUPFAM" id="SSF56801">
    <property type="entry name" value="Acetyl-CoA synthetase-like"/>
    <property type="match status" value="1"/>
</dbReference>
<dbReference type="PROSITE" id="PS00455">
    <property type="entry name" value="AMP_BINDING"/>
    <property type="match status" value="1"/>
</dbReference>
<reference evidence="3 4" key="1">
    <citation type="submission" date="2024-03" db="EMBL/GenBank/DDBJ databases">
        <title>Draft genome sequence of Pseudonocardia nematodicida JCM 31783.</title>
        <authorList>
            <person name="Butdee W."/>
            <person name="Duangmal K."/>
        </authorList>
    </citation>
    <scope>NUCLEOTIDE SEQUENCE [LARGE SCALE GENOMIC DNA]</scope>
    <source>
        <strain evidence="3 4">JCM 31783</strain>
    </source>
</reference>
<dbReference type="Pfam" id="PF00501">
    <property type="entry name" value="AMP-binding"/>
    <property type="match status" value="1"/>
</dbReference>
<dbReference type="InterPro" id="IPR020845">
    <property type="entry name" value="AMP-binding_CS"/>
</dbReference>
<feature type="domain" description="AMP-binding enzyme C-terminal" evidence="2">
    <location>
        <begin position="457"/>
        <end position="536"/>
    </location>
</feature>
<dbReference type="EMBL" id="JBEDNQ010000009">
    <property type="protein sequence ID" value="MEQ3552968.1"/>
    <property type="molecule type" value="Genomic_DNA"/>
</dbReference>
<dbReference type="RefSeq" id="WP_349300038.1">
    <property type="nucleotide sequence ID" value="NZ_JBEDNQ010000009.1"/>
</dbReference>
<dbReference type="InterPro" id="IPR045851">
    <property type="entry name" value="AMP-bd_C_sf"/>
</dbReference>
<name>A0ABV1KET6_9PSEU</name>
<organism evidence="3 4">
    <name type="scientific">Pseudonocardia nematodicida</name>
    <dbReference type="NCBI Taxonomy" id="1206997"/>
    <lineage>
        <taxon>Bacteria</taxon>
        <taxon>Bacillati</taxon>
        <taxon>Actinomycetota</taxon>
        <taxon>Actinomycetes</taxon>
        <taxon>Pseudonocardiales</taxon>
        <taxon>Pseudonocardiaceae</taxon>
        <taxon>Pseudonocardia</taxon>
    </lineage>
</organism>
<protein>
    <submittedName>
        <fullName evidence="3">AMP-binding protein</fullName>
    </submittedName>
</protein>
<sequence>MSAAVPELEPLVLDGVVGHPAEFADRYRREGYWTDQTFPEMLFETIGRVPDDTALIADGRRISYAELGERVLRLAGGFRARGIGRGDRVVVQLPNVADYVPLVFALFELGAIPVLALAAHDRNEIAHFVDLAEARAYVTVESHDGTDLAALAAEIGASSPSVAHTVVLSRAGGGADLEELLAHEPLAHERRSLPSDVAFLQLSGGTTGTSKLIPHTHEGYLGSMREAVRVGGTTASSVQLVVLPMPHSFAMRSPGFLGALHVGATVVLAPDPSPDTAFALIERHRVTETALVPPLALLWLNSSLRAETDLSSLAVVRVGGAKFGVEAARRIRTELGATLQQSYGMAEGLHTFTGLDEDEETVTTRQGRPTSAADEILIVDEADRPVPPGSPGHLLTRGPATVRGYYRTPEHDATVFTEDGYYRVGDLVQQDERGYLTVVGRAKDQINRGGEKIAPEEVENHLLAHPAVHDASVVGVPDDALGERTKAYVVPRPAADPATLTLAGTRSFLRERGLAAYKLPDLVEVVEQFPSTVAGKVSKRAQRAKKD</sequence>
<dbReference type="Proteomes" id="UP001494902">
    <property type="component" value="Unassembled WGS sequence"/>
</dbReference>